<dbReference type="KEGG" id="hsu:HLASF_1066"/>
<sequence length="136" mass="15205">MGTIFVAYGGPGNKNAVLEFAVEQAAASEHDLLVYHVLEDEQESSQEIREEVERVVESVDPSVTYEVQFNTRSEVSDRTNISKQKRLTSAIQESDRDYEYVVMGCVERPTIEGIVHASMTEAVLEMHSTPVMLVPV</sequence>
<dbReference type="Pfam" id="PF00582">
    <property type="entry name" value="Usp"/>
    <property type="match status" value="1"/>
</dbReference>
<gene>
    <name evidence="3" type="ORF">HLASA_1055</name>
    <name evidence="2" type="ORF">HLASF_1066</name>
</gene>
<evidence type="ECO:0000313" key="2">
    <source>
        <dbReference type="EMBL" id="AKH97555.1"/>
    </source>
</evidence>
<dbReference type="InterPro" id="IPR006016">
    <property type="entry name" value="UspA"/>
</dbReference>
<dbReference type="GeneID" id="26010411"/>
<evidence type="ECO:0000313" key="4">
    <source>
        <dbReference type="Proteomes" id="UP000060390"/>
    </source>
</evidence>
<dbReference type="EMBL" id="CP008874">
    <property type="protein sequence ID" value="AKH97555.1"/>
    <property type="molecule type" value="Genomic_DNA"/>
</dbReference>
<reference evidence="2 5" key="1">
    <citation type="journal article" date="2015" name="ISME J.">
        <title>Elemental sulfur and acetate can support life of a novel strictly anaerobic haloarchaeon.</title>
        <authorList>
            <person name="Sorokin D.Y."/>
            <person name="Kublanov I.V."/>
            <person name="Gavrilov S.N."/>
            <person name="Rojo D."/>
            <person name="Roman P."/>
            <person name="Golyshin P.N."/>
            <person name="Slepak V.Z."/>
            <person name="Smedile F."/>
            <person name="Ferrer M."/>
            <person name="Messina E."/>
            <person name="La Cono V."/>
            <person name="Yakimov M.M."/>
        </authorList>
    </citation>
    <scope>NUCLEOTIDE SEQUENCE [LARGE SCALE GENOMIC DNA]</scope>
    <source>
        <strain evidence="2 5">HSR2</strain>
    </source>
</reference>
<name>A0A0F7PBM0_9EURY</name>
<accession>A0A0F7PBM0</accession>
<dbReference type="HOGENOM" id="CLU_1870653_0_0_2"/>
<dbReference type="Proteomes" id="UP000060390">
    <property type="component" value="Chromosome"/>
</dbReference>
<dbReference type="SUPFAM" id="SSF52402">
    <property type="entry name" value="Adenine nucleotide alpha hydrolases-like"/>
    <property type="match status" value="1"/>
</dbReference>
<dbReference type="EMBL" id="CP011564">
    <property type="protein sequence ID" value="ALG81951.1"/>
    <property type="molecule type" value="Genomic_DNA"/>
</dbReference>
<proteinExistence type="predicted"/>
<dbReference type="Proteomes" id="UP000069906">
    <property type="component" value="Chromosome"/>
</dbReference>
<evidence type="ECO:0000313" key="3">
    <source>
        <dbReference type="EMBL" id="ALG81951.1"/>
    </source>
</evidence>
<dbReference type="InterPro" id="IPR014729">
    <property type="entry name" value="Rossmann-like_a/b/a_fold"/>
</dbReference>
<protein>
    <recommendedName>
        <fullName evidence="1">UspA domain-containing protein</fullName>
    </recommendedName>
</protein>
<organism evidence="2 5">
    <name type="scientific">Halanaeroarchaeum sulfurireducens</name>
    <dbReference type="NCBI Taxonomy" id="1604004"/>
    <lineage>
        <taxon>Archaea</taxon>
        <taxon>Methanobacteriati</taxon>
        <taxon>Methanobacteriota</taxon>
        <taxon>Stenosarchaea group</taxon>
        <taxon>Halobacteria</taxon>
        <taxon>Halobacteriales</taxon>
        <taxon>Halobacteriaceae</taxon>
        <taxon>Halanaeroarchaeum</taxon>
    </lineage>
</organism>
<dbReference type="STRING" id="1604004.HLASA_1055"/>
<dbReference type="AlphaFoldDB" id="A0A0F7PBM0"/>
<reference evidence="3 4" key="3">
    <citation type="journal article" date="2016" name="Stand. Genomic Sci.">
        <title>Complete genome sequence of 'Halanaeroarchaeum sulfurireducens' M27-SA2, a sulfur-reducing and acetate-oxidizing haloarchaeon from the deep-sea hypersaline anoxic lake Medee.</title>
        <authorList>
            <person name="Messina E."/>
            <person name="Sorokin D.Y."/>
            <person name="Kublanov I.V."/>
            <person name="Toshchakov S."/>
            <person name="Lopatina A."/>
            <person name="Arcadi E."/>
            <person name="Smedile F."/>
            <person name="La Spada G."/>
            <person name="La Cono V."/>
            <person name="Yakimov M.M."/>
        </authorList>
    </citation>
    <scope>NUCLEOTIDE SEQUENCE [LARGE SCALE GENOMIC DNA]</scope>
    <source>
        <strain evidence="3 4">M27-SA2</strain>
    </source>
</reference>
<dbReference type="KEGG" id="hsf:HLASA_1055"/>
<evidence type="ECO:0000259" key="1">
    <source>
        <dbReference type="Pfam" id="PF00582"/>
    </source>
</evidence>
<dbReference type="Gene3D" id="3.40.50.620">
    <property type="entry name" value="HUPs"/>
    <property type="match status" value="1"/>
</dbReference>
<evidence type="ECO:0000313" key="5">
    <source>
        <dbReference type="Proteomes" id="UP000069906"/>
    </source>
</evidence>
<keyword evidence="5" id="KW-1185">Reference proteome</keyword>
<reference evidence="4" key="2">
    <citation type="submission" date="2015-05" db="EMBL/GenBank/DDBJ databases">
        <title>Complete genome sequence of Halanaeroarchaeum sulfurireducens type strain M27-SA2, a sulfate-reducer haloarchaeon from marine anoxic lake Medee.</title>
        <authorList>
            <person name="Messina E."/>
            <person name="Kublanov I.V."/>
            <person name="Toshchakov S."/>
            <person name="Arcadi E."/>
            <person name="La Spada G."/>
            <person name="La Cono V."/>
            <person name="Yakimov M.M."/>
        </authorList>
    </citation>
    <scope>NUCLEOTIDE SEQUENCE [LARGE SCALE GENOMIC DNA]</scope>
    <source>
        <strain evidence="4">M27-SA2</strain>
    </source>
</reference>
<feature type="domain" description="UspA" evidence="1">
    <location>
        <begin position="3"/>
        <end position="135"/>
    </location>
</feature>
<dbReference type="RefSeq" id="WP_050048298.1">
    <property type="nucleotide sequence ID" value="NZ_CP008874.1"/>
</dbReference>
<dbReference type="OrthoDB" id="238087at2157"/>